<dbReference type="GO" id="GO:0042910">
    <property type="term" value="F:xenobiotic transmembrane transporter activity"/>
    <property type="evidence" value="ECO:0007669"/>
    <property type="project" value="InterPro"/>
</dbReference>
<dbReference type="GO" id="GO:0005886">
    <property type="term" value="C:plasma membrane"/>
    <property type="evidence" value="ECO:0007669"/>
    <property type="project" value="UniProtKB-SubCell"/>
</dbReference>
<keyword evidence="11" id="KW-1185">Reference proteome</keyword>
<dbReference type="GO" id="GO:1990961">
    <property type="term" value="P:xenobiotic detoxification by transmembrane export across the plasma membrane"/>
    <property type="evidence" value="ECO:0007669"/>
    <property type="project" value="InterPro"/>
</dbReference>
<feature type="transmembrane region" description="Helical" evidence="8">
    <location>
        <begin position="369"/>
        <end position="389"/>
    </location>
</feature>
<evidence type="ECO:0000256" key="8">
    <source>
        <dbReference type="SAM" id="Phobius"/>
    </source>
</evidence>
<reference evidence="11" key="1">
    <citation type="submission" date="2017-05" db="EMBL/GenBank/DDBJ databases">
        <authorList>
            <person name="Ray J."/>
            <person name="Price M."/>
            <person name="Deutschbauer A."/>
        </authorList>
    </citation>
    <scope>NUCLEOTIDE SEQUENCE [LARGE SCALE GENOMIC DNA]</scope>
    <source>
        <strain evidence="11">DSM 19842</strain>
    </source>
</reference>
<dbReference type="GO" id="GO:0015385">
    <property type="term" value="F:sodium:proton antiporter activity"/>
    <property type="evidence" value="ECO:0007669"/>
    <property type="project" value="TreeGrafter"/>
</dbReference>
<feature type="transmembrane region" description="Helical" evidence="8">
    <location>
        <begin position="308"/>
        <end position="329"/>
    </location>
</feature>
<dbReference type="SUPFAM" id="SSF103473">
    <property type="entry name" value="MFS general substrate transporter"/>
    <property type="match status" value="1"/>
</dbReference>
<feature type="transmembrane region" description="Helical" evidence="8">
    <location>
        <begin position="75"/>
        <end position="94"/>
    </location>
</feature>
<keyword evidence="6 8" id="KW-1133">Transmembrane helix</keyword>
<feature type="transmembrane region" description="Helical" evidence="8">
    <location>
        <begin position="213"/>
        <end position="231"/>
    </location>
</feature>
<dbReference type="Proteomes" id="UP000266292">
    <property type="component" value="Chromosome"/>
</dbReference>
<feature type="transmembrane region" description="Helical" evidence="8">
    <location>
        <begin position="44"/>
        <end position="63"/>
    </location>
</feature>
<dbReference type="FunFam" id="1.20.1720.10:FF:000005">
    <property type="entry name" value="Bcr/CflA family efflux transporter"/>
    <property type="match status" value="1"/>
</dbReference>
<dbReference type="KEGG" id="pact:CA264_01830"/>
<dbReference type="NCBIfam" id="TIGR00710">
    <property type="entry name" value="efflux_Bcr_CflA"/>
    <property type="match status" value="1"/>
</dbReference>
<protein>
    <submittedName>
        <fullName evidence="10">Bcr/CflA family drug resistance efflux transporter</fullName>
    </submittedName>
</protein>
<keyword evidence="7 8" id="KW-0472">Membrane</keyword>
<organism evidence="10 11">
    <name type="scientific">Pontibacter actiniarum</name>
    <dbReference type="NCBI Taxonomy" id="323450"/>
    <lineage>
        <taxon>Bacteria</taxon>
        <taxon>Pseudomonadati</taxon>
        <taxon>Bacteroidota</taxon>
        <taxon>Cytophagia</taxon>
        <taxon>Cytophagales</taxon>
        <taxon>Hymenobacteraceae</taxon>
        <taxon>Pontibacter</taxon>
    </lineage>
</organism>
<keyword evidence="5 8" id="KW-0812">Transmembrane</keyword>
<dbReference type="OrthoDB" id="9800416at2"/>
<dbReference type="RefSeq" id="WP_025604114.1">
    <property type="nucleotide sequence ID" value="NZ_CP021235.1"/>
</dbReference>
<feature type="domain" description="Major facilitator superfamily (MFS) profile" evidence="9">
    <location>
        <begin position="9"/>
        <end position="394"/>
    </location>
</feature>
<name>A0A1X9YN44_9BACT</name>
<evidence type="ECO:0000256" key="6">
    <source>
        <dbReference type="ARBA" id="ARBA00022989"/>
    </source>
</evidence>
<evidence type="ECO:0000313" key="10">
    <source>
        <dbReference type="EMBL" id="ARS34279.1"/>
    </source>
</evidence>
<keyword evidence="4" id="KW-1003">Cell membrane</keyword>
<dbReference type="InterPro" id="IPR036259">
    <property type="entry name" value="MFS_trans_sf"/>
</dbReference>
<dbReference type="PROSITE" id="PS50850">
    <property type="entry name" value="MFS"/>
    <property type="match status" value="1"/>
</dbReference>
<accession>A0A1X9YN44</accession>
<evidence type="ECO:0000256" key="2">
    <source>
        <dbReference type="ARBA" id="ARBA00006236"/>
    </source>
</evidence>
<dbReference type="InterPro" id="IPR020846">
    <property type="entry name" value="MFS_dom"/>
</dbReference>
<evidence type="ECO:0000256" key="7">
    <source>
        <dbReference type="ARBA" id="ARBA00023136"/>
    </source>
</evidence>
<evidence type="ECO:0000313" key="11">
    <source>
        <dbReference type="Proteomes" id="UP000266292"/>
    </source>
</evidence>
<dbReference type="Gene3D" id="1.20.1720.10">
    <property type="entry name" value="Multidrug resistance protein D"/>
    <property type="match status" value="1"/>
</dbReference>
<evidence type="ECO:0000256" key="4">
    <source>
        <dbReference type="ARBA" id="ARBA00022475"/>
    </source>
</evidence>
<feature type="transmembrane region" description="Helical" evidence="8">
    <location>
        <begin position="341"/>
        <end position="363"/>
    </location>
</feature>
<evidence type="ECO:0000256" key="3">
    <source>
        <dbReference type="ARBA" id="ARBA00022448"/>
    </source>
</evidence>
<dbReference type="PANTHER" id="PTHR23502:SF132">
    <property type="entry name" value="POLYAMINE TRANSPORTER 2-RELATED"/>
    <property type="match status" value="1"/>
</dbReference>
<sequence length="416" mass="44705">MTKREYFIIILILGALATISPFSIDMYLPGFPAISKDLNATIAQVQLSLTAYLVGISVGQLLYGPLLDRFGRKNPLYAGLLIYIAASLACAYTDSVNSLIMMRFIQAVGGCAGMVAAQALVRDIFPVNKTAQAFSLLTLVIAVSPMIAPTVGGYVTAAFGWHAVFIILAAITALIMVGVYVALPEGQQPDQSISLKPKPVIKNFLSVLKQEQFLLYALAGGIATAAPFAYIAGSSDVFMNIYHVSEKEYGWIFAFLAFAMIGSTQLNHFILNKYKSEQVINFTLIYQTVVAVLLVVGSYYGWYGKYSLIALLFIFLTGQGLLNPNATALSLAPFTKNTGSAAALLGSFRMAMGGLMSAAVSIFHTGTTLPMVSVMAGCAVTGLVLLLLGKRTIRHRASRRAVEDDTSVLVSTRMEH</sequence>
<dbReference type="InterPro" id="IPR004812">
    <property type="entry name" value="Efflux_drug-R_Bcr/CmlA"/>
</dbReference>
<comment type="similarity">
    <text evidence="2">Belongs to the major facilitator superfamily. Bcr/CmlA family.</text>
</comment>
<feature type="transmembrane region" description="Helical" evidence="8">
    <location>
        <begin position="100"/>
        <end position="121"/>
    </location>
</feature>
<feature type="transmembrane region" description="Helical" evidence="8">
    <location>
        <begin position="251"/>
        <end position="271"/>
    </location>
</feature>
<keyword evidence="3" id="KW-0813">Transport</keyword>
<proteinExistence type="inferred from homology"/>
<feature type="transmembrane region" description="Helical" evidence="8">
    <location>
        <begin position="133"/>
        <end position="155"/>
    </location>
</feature>
<feature type="transmembrane region" description="Helical" evidence="8">
    <location>
        <begin position="7"/>
        <end position="24"/>
    </location>
</feature>
<gene>
    <name evidence="10" type="ORF">CA264_01830</name>
</gene>
<evidence type="ECO:0000256" key="5">
    <source>
        <dbReference type="ARBA" id="ARBA00022692"/>
    </source>
</evidence>
<dbReference type="EMBL" id="CP021235">
    <property type="protein sequence ID" value="ARS34279.1"/>
    <property type="molecule type" value="Genomic_DNA"/>
</dbReference>
<dbReference type="AlphaFoldDB" id="A0A1X9YN44"/>
<feature type="transmembrane region" description="Helical" evidence="8">
    <location>
        <begin position="161"/>
        <end position="183"/>
    </location>
</feature>
<feature type="transmembrane region" description="Helical" evidence="8">
    <location>
        <begin position="283"/>
        <end position="302"/>
    </location>
</feature>
<evidence type="ECO:0000256" key="1">
    <source>
        <dbReference type="ARBA" id="ARBA00004651"/>
    </source>
</evidence>
<comment type="subcellular location">
    <subcellularLocation>
        <location evidence="1">Cell membrane</location>
        <topology evidence="1">Multi-pass membrane protein</topology>
    </subcellularLocation>
</comment>
<dbReference type="InterPro" id="IPR011701">
    <property type="entry name" value="MFS"/>
</dbReference>
<dbReference type="Pfam" id="PF07690">
    <property type="entry name" value="MFS_1"/>
    <property type="match status" value="1"/>
</dbReference>
<dbReference type="CDD" id="cd17320">
    <property type="entry name" value="MFS_MdfA_MDR_like"/>
    <property type="match status" value="1"/>
</dbReference>
<evidence type="ECO:0000259" key="9">
    <source>
        <dbReference type="PROSITE" id="PS50850"/>
    </source>
</evidence>
<dbReference type="PANTHER" id="PTHR23502">
    <property type="entry name" value="MAJOR FACILITATOR SUPERFAMILY"/>
    <property type="match status" value="1"/>
</dbReference>